<dbReference type="Pfam" id="PF04055">
    <property type="entry name" value="Radical_SAM"/>
    <property type="match status" value="1"/>
</dbReference>
<dbReference type="SFLD" id="SFLDG01091">
    <property type="entry name" value="uncharacterized_CHP01210-like"/>
    <property type="match status" value="1"/>
</dbReference>
<evidence type="ECO:0000313" key="9">
    <source>
        <dbReference type="Proteomes" id="UP000294678"/>
    </source>
</evidence>
<protein>
    <recommendedName>
        <fullName evidence="7">Radical SAM core domain-containing protein</fullName>
    </recommendedName>
</protein>
<dbReference type="PROSITE" id="PS51918">
    <property type="entry name" value="RADICAL_SAM"/>
    <property type="match status" value="1"/>
</dbReference>
<gene>
    <name evidence="8" type="ORF">EV215_0457</name>
</gene>
<evidence type="ECO:0000256" key="4">
    <source>
        <dbReference type="ARBA" id="ARBA00022723"/>
    </source>
</evidence>
<evidence type="ECO:0000256" key="3">
    <source>
        <dbReference type="ARBA" id="ARBA00022691"/>
    </source>
</evidence>
<dbReference type="NCBIfam" id="TIGR01212">
    <property type="entry name" value="TIGR01212 family radical SAM protein"/>
    <property type="match status" value="1"/>
</dbReference>
<comment type="cofactor">
    <cofactor evidence="1">
        <name>[4Fe-4S] cluster</name>
        <dbReference type="ChEBI" id="CHEBI:49883"/>
    </cofactor>
</comment>
<accession>A0AA46I5Z0</accession>
<dbReference type="InterPro" id="IPR007197">
    <property type="entry name" value="rSAM"/>
</dbReference>
<dbReference type="InterPro" id="IPR032432">
    <property type="entry name" value="Radical_SAM_C"/>
</dbReference>
<dbReference type="InterPro" id="IPR039661">
    <property type="entry name" value="ELP3"/>
</dbReference>
<keyword evidence="4" id="KW-0479">Metal-binding</keyword>
<evidence type="ECO:0000256" key="1">
    <source>
        <dbReference type="ARBA" id="ARBA00001966"/>
    </source>
</evidence>
<dbReference type="SFLD" id="SFLDG01086">
    <property type="entry name" value="elongater_protein-like"/>
    <property type="match status" value="1"/>
</dbReference>
<dbReference type="RefSeq" id="WP_134112369.1">
    <property type="nucleotide sequence ID" value="NZ_SOBG01000002.1"/>
</dbReference>
<dbReference type="Gene3D" id="3.80.30.20">
    <property type="entry name" value="tm_1862 like domain"/>
    <property type="match status" value="1"/>
</dbReference>
<dbReference type="InterPro" id="IPR023404">
    <property type="entry name" value="rSAM_horseshoe"/>
</dbReference>
<dbReference type="InterPro" id="IPR005911">
    <property type="entry name" value="YhcC-like"/>
</dbReference>
<dbReference type="Proteomes" id="UP000294678">
    <property type="component" value="Unassembled WGS sequence"/>
</dbReference>
<evidence type="ECO:0000256" key="5">
    <source>
        <dbReference type="ARBA" id="ARBA00023004"/>
    </source>
</evidence>
<dbReference type="InterPro" id="IPR058240">
    <property type="entry name" value="rSAM_sf"/>
</dbReference>
<comment type="caution">
    <text evidence="8">The sequence shown here is derived from an EMBL/GenBank/DDBJ whole genome shotgun (WGS) entry which is preliminary data.</text>
</comment>
<keyword evidence="2" id="KW-0004">4Fe-4S</keyword>
<dbReference type="Pfam" id="PF16199">
    <property type="entry name" value="Radical_SAM_C"/>
    <property type="match status" value="1"/>
</dbReference>
<keyword evidence="6" id="KW-0411">Iron-sulfur</keyword>
<dbReference type="PANTHER" id="PTHR11135">
    <property type="entry name" value="HISTONE ACETYLTRANSFERASE-RELATED"/>
    <property type="match status" value="1"/>
</dbReference>
<dbReference type="GO" id="GO:0046872">
    <property type="term" value="F:metal ion binding"/>
    <property type="evidence" value="ECO:0007669"/>
    <property type="project" value="UniProtKB-KW"/>
</dbReference>
<keyword evidence="5" id="KW-0408">Iron</keyword>
<feature type="domain" description="Radical SAM core" evidence="7">
    <location>
        <begin position="17"/>
        <end position="258"/>
    </location>
</feature>
<evidence type="ECO:0000313" key="8">
    <source>
        <dbReference type="EMBL" id="TDT71773.1"/>
    </source>
</evidence>
<dbReference type="GO" id="GO:0051539">
    <property type="term" value="F:4 iron, 4 sulfur cluster binding"/>
    <property type="evidence" value="ECO:0007669"/>
    <property type="project" value="UniProtKB-KW"/>
</dbReference>
<evidence type="ECO:0000256" key="6">
    <source>
        <dbReference type="ARBA" id="ARBA00023014"/>
    </source>
</evidence>
<dbReference type="SUPFAM" id="SSF102114">
    <property type="entry name" value="Radical SAM enzymes"/>
    <property type="match status" value="1"/>
</dbReference>
<dbReference type="AlphaFoldDB" id="A0AA46I5Z0"/>
<dbReference type="GO" id="GO:0003824">
    <property type="term" value="F:catalytic activity"/>
    <property type="evidence" value="ECO:0007669"/>
    <property type="project" value="InterPro"/>
</dbReference>
<dbReference type="PANTHER" id="PTHR11135:SF1">
    <property type="entry name" value="PROTEIN YHCC"/>
    <property type="match status" value="1"/>
</dbReference>
<sequence>MWGDKRYNNLNYELKKTFGKKIYKVSLNAGLSCPNRDGKISYGGCIFCSEEGSGEHAGNKLDTITEQINKQIKLIKNKHNSDSVIAYFQSFTNTYGNINYLRKIFYEAINHKNVIGLAIATRPDCINKEILDLLNELNKKTFLWIEIGLQTIHEKTAKLINRGYSLHSFENSFYKLKNNNIKTVIHIIAGLPYETKEEYFDSIEYINKIKPWGIKIHLLYIIKNSSLYYLYLKEKFHVFSEKEYINLIVNSIKILDKNIIIHRITGDGDKDTLFKPKWSLNKRRVLNEIQKKLKLENIIQGNL</sequence>
<reference evidence="8 9" key="1">
    <citation type="submission" date="2019-03" db="EMBL/GenBank/DDBJ databases">
        <title>Genomic Encyclopedia of Type Strains, Phase IV (KMG-IV): sequencing the most valuable type-strain genomes for metagenomic binning, comparative biology and taxonomic classification.</title>
        <authorList>
            <person name="Goeker M."/>
        </authorList>
    </citation>
    <scope>NUCLEOTIDE SEQUENCE [LARGE SCALE GENOMIC DNA]</scope>
    <source>
        <strain evidence="8 9">DSM 100055</strain>
    </source>
</reference>
<dbReference type="EMBL" id="SOBG01000002">
    <property type="protein sequence ID" value="TDT71773.1"/>
    <property type="molecule type" value="Genomic_DNA"/>
</dbReference>
<keyword evidence="3" id="KW-0949">S-adenosyl-L-methionine</keyword>
<evidence type="ECO:0000256" key="2">
    <source>
        <dbReference type="ARBA" id="ARBA00022485"/>
    </source>
</evidence>
<evidence type="ECO:0000259" key="7">
    <source>
        <dbReference type="PROSITE" id="PS51918"/>
    </source>
</evidence>
<proteinExistence type="predicted"/>
<name>A0AA46I5Z0_9FUSO</name>
<keyword evidence="9" id="KW-1185">Reference proteome</keyword>
<dbReference type="SFLD" id="SFLDS00029">
    <property type="entry name" value="Radical_SAM"/>
    <property type="match status" value="1"/>
</dbReference>
<dbReference type="SMART" id="SM00729">
    <property type="entry name" value="Elp3"/>
    <property type="match status" value="1"/>
</dbReference>
<dbReference type="InterPro" id="IPR006638">
    <property type="entry name" value="Elp3/MiaA/NifB-like_rSAM"/>
</dbReference>
<organism evidence="8 9">
    <name type="scientific">Hypnocyclicus thermotrophus</name>
    <dbReference type="NCBI Taxonomy" id="1627895"/>
    <lineage>
        <taxon>Bacteria</taxon>
        <taxon>Fusobacteriati</taxon>
        <taxon>Fusobacteriota</taxon>
        <taxon>Fusobacteriia</taxon>
        <taxon>Fusobacteriales</taxon>
        <taxon>Fusobacteriaceae</taxon>
        <taxon>Hypnocyclicus</taxon>
    </lineage>
</organism>